<organism evidence="1 2">
    <name type="scientific">Calothrix parietina FACHB-288</name>
    <dbReference type="NCBI Taxonomy" id="2692896"/>
    <lineage>
        <taxon>Bacteria</taxon>
        <taxon>Bacillati</taxon>
        <taxon>Cyanobacteriota</taxon>
        <taxon>Cyanophyceae</taxon>
        <taxon>Nostocales</taxon>
        <taxon>Calotrichaceae</taxon>
        <taxon>Calothrix</taxon>
    </lineage>
</organism>
<accession>A0ABR8AL31</accession>
<dbReference type="EMBL" id="JACJQH010000105">
    <property type="protein sequence ID" value="MBD2200713.1"/>
    <property type="molecule type" value="Genomic_DNA"/>
</dbReference>
<dbReference type="Proteomes" id="UP000658514">
    <property type="component" value="Unassembled WGS sequence"/>
</dbReference>
<protein>
    <submittedName>
        <fullName evidence="1">XisI protein</fullName>
    </submittedName>
</protein>
<dbReference type="Gene3D" id="3.30.310.110">
    <property type="entry name" value="XisI-like"/>
    <property type="match status" value="1"/>
</dbReference>
<dbReference type="RefSeq" id="WP_190540740.1">
    <property type="nucleotide sequence ID" value="NZ_CAWPNO010000008.1"/>
</dbReference>
<sequence>MDTLIQYRNTVQKNIKRYYELSNTQSAKNTEPTISDRLILDEQRDQYLWLRCGWDGKRRVQHIILYLQIHNGKIWVEEDSTNLAIVDDLLAAGIPQTDIILGFHHPSKRALTEFAIA</sequence>
<name>A0ABR8AL31_9CYAN</name>
<dbReference type="InterPro" id="IPR014968">
    <property type="entry name" value="XisI"/>
</dbReference>
<dbReference type="Pfam" id="PF08869">
    <property type="entry name" value="XisI"/>
    <property type="match status" value="1"/>
</dbReference>
<evidence type="ECO:0000313" key="1">
    <source>
        <dbReference type="EMBL" id="MBD2200713.1"/>
    </source>
</evidence>
<comment type="caution">
    <text evidence="1">The sequence shown here is derived from an EMBL/GenBank/DDBJ whole genome shotgun (WGS) entry which is preliminary data.</text>
</comment>
<dbReference type="SUPFAM" id="SSF143847">
    <property type="entry name" value="XisI-like"/>
    <property type="match status" value="1"/>
</dbReference>
<proteinExistence type="predicted"/>
<keyword evidence="2" id="KW-1185">Reference proteome</keyword>
<evidence type="ECO:0000313" key="2">
    <source>
        <dbReference type="Proteomes" id="UP000658514"/>
    </source>
</evidence>
<dbReference type="InterPro" id="IPR035943">
    <property type="entry name" value="XisI-like_sf"/>
</dbReference>
<reference evidence="1 2" key="1">
    <citation type="journal article" date="2020" name="ISME J.">
        <title>Comparative genomics reveals insights into cyanobacterial evolution and habitat adaptation.</title>
        <authorList>
            <person name="Chen M.Y."/>
            <person name="Teng W.K."/>
            <person name="Zhao L."/>
            <person name="Hu C.X."/>
            <person name="Zhou Y.K."/>
            <person name="Han B.P."/>
            <person name="Song L.R."/>
            <person name="Shu W.S."/>
        </authorList>
    </citation>
    <scope>NUCLEOTIDE SEQUENCE [LARGE SCALE GENOMIC DNA]</scope>
    <source>
        <strain evidence="1 2">FACHB-288</strain>
    </source>
</reference>
<gene>
    <name evidence="1" type="ORF">H6G24_35605</name>
</gene>
<dbReference type="CDD" id="cd16382">
    <property type="entry name" value="XisI-like"/>
    <property type="match status" value="1"/>
</dbReference>